<reference evidence="1 2" key="1">
    <citation type="journal article" date="2016" name="Mol. Biol. Evol.">
        <title>Comparative Genomics of Early-Diverging Mushroom-Forming Fungi Provides Insights into the Origins of Lignocellulose Decay Capabilities.</title>
        <authorList>
            <person name="Nagy L.G."/>
            <person name="Riley R."/>
            <person name="Tritt A."/>
            <person name="Adam C."/>
            <person name="Daum C."/>
            <person name="Floudas D."/>
            <person name="Sun H."/>
            <person name="Yadav J.S."/>
            <person name="Pangilinan J."/>
            <person name="Larsson K.H."/>
            <person name="Matsuura K."/>
            <person name="Barry K."/>
            <person name="Labutti K."/>
            <person name="Kuo R."/>
            <person name="Ohm R.A."/>
            <person name="Bhattacharya S.S."/>
            <person name="Shirouzu T."/>
            <person name="Yoshinaga Y."/>
            <person name="Martin F.M."/>
            <person name="Grigoriev I.V."/>
            <person name="Hibbett D.S."/>
        </authorList>
    </citation>
    <scope>NUCLEOTIDE SEQUENCE [LARGE SCALE GENOMIC DNA]</scope>
    <source>
        <strain evidence="1 2">HHB14362 ss-1</strain>
    </source>
</reference>
<dbReference type="AlphaFoldDB" id="A0A165QDQ7"/>
<sequence length="154" mass="16959">MGGGRYLHGQSHLTSNPTMQFFSGSTICAHYLTKIIVYLKKIAPLDEELDRMPIRESSLAVSRHLAKAHFRTRMNYHVRDIDPFINGVRGSAGARIAAKGGLFNSLRGSVLFIFHGGSELGHGFPLGRLAWNFACLRLSRTTLRGGNGTSWSSL</sequence>
<evidence type="ECO:0000313" key="1">
    <source>
        <dbReference type="EMBL" id="KZT22285.1"/>
    </source>
</evidence>
<keyword evidence="2" id="KW-1185">Reference proteome</keyword>
<gene>
    <name evidence="1" type="ORF">NEOLEDRAFT_666124</name>
</gene>
<dbReference type="EMBL" id="KV425597">
    <property type="protein sequence ID" value="KZT22285.1"/>
    <property type="molecule type" value="Genomic_DNA"/>
</dbReference>
<accession>A0A165QDQ7</accession>
<evidence type="ECO:0000313" key="2">
    <source>
        <dbReference type="Proteomes" id="UP000076761"/>
    </source>
</evidence>
<name>A0A165QDQ7_9AGAM</name>
<organism evidence="1 2">
    <name type="scientific">Neolentinus lepideus HHB14362 ss-1</name>
    <dbReference type="NCBI Taxonomy" id="1314782"/>
    <lineage>
        <taxon>Eukaryota</taxon>
        <taxon>Fungi</taxon>
        <taxon>Dikarya</taxon>
        <taxon>Basidiomycota</taxon>
        <taxon>Agaricomycotina</taxon>
        <taxon>Agaricomycetes</taxon>
        <taxon>Gloeophyllales</taxon>
        <taxon>Gloeophyllaceae</taxon>
        <taxon>Neolentinus</taxon>
    </lineage>
</organism>
<proteinExistence type="predicted"/>
<protein>
    <submittedName>
        <fullName evidence="1">Uncharacterized protein</fullName>
    </submittedName>
</protein>
<dbReference type="Proteomes" id="UP000076761">
    <property type="component" value="Unassembled WGS sequence"/>
</dbReference>
<dbReference type="InParanoid" id="A0A165QDQ7"/>